<dbReference type="GO" id="GO:0005886">
    <property type="term" value="C:plasma membrane"/>
    <property type="evidence" value="ECO:0007669"/>
    <property type="project" value="UniProtKB-SubCell"/>
</dbReference>
<evidence type="ECO:0000256" key="3">
    <source>
        <dbReference type="ARBA" id="ARBA00022475"/>
    </source>
</evidence>
<dbReference type="InterPro" id="IPR002201">
    <property type="entry name" value="Glyco_trans_9"/>
</dbReference>
<keyword evidence="5" id="KW-0328">Glycosyltransferase</keyword>
<evidence type="ECO:0000313" key="14">
    <source>
        <dbReference type="EMBL" id="KZE28869.1"/>
    </source>
</evidence>
<evidence type="ECO:0000256" key="10">
    <source>
        <dbReference type="ARBA" id="ARBA00044041"/>
    </source>
</evidence>
<dbReference type="EMBL" id="LQQU01000035">
    <property type="protein sequence ID" value="KZE28869.1"/>
    <property type="molecule type" value="Genomic_DNA"/>
</dbReference>
<evidence type="ECO:0000256" key="7">
    <source>
        <dbReference type="ARBA" id="ARBA00022985"/>
    </source>
</evidence>
<dbReference type="InterPro" id="IPR051199">
    <property type="entry name" value="LPS_LOS_Heptosyltrfase"/>
</dbReference>
<organism evidence="14 15">
    <name type="scientific">Crenobacter luteus</name>
    <dbReference type="NCBI Taxonomy" id="1452487"/>
    <lineage>
        <taxon>Bacteria</taxon>
        <taxon>Pseudomonadati</taxon>
        <taxon>Pseudomonadota</taxon>
        <taxon>Betaproteobacteria</taxon>
        <taxon>Neisseriales</taxon>
        <taxon>Neisseriaceae</taxon>
        <taxon>Crenobacter</taxon>
    </lineage>
</organism>
<evidence type="ECO:0000256" key="8">
    <source>
        <dbReference type="ARBA" id="ARBA00023136"/>
    </source>
</evidence>
<comment type="catalytic activity">
    <reaction evidence="13">
        <text>an alpha-Kdo-(2-&gt;4)-alpha-Kdo-(2-&gt;6)-lipid A + ADP-L-glycero-beta-D-manno-heptose = an L-alpha-D-Hep-(1-&gt;5)-[alpha-Kdo-(2-&gt;4)]-alpha-Kdo-(2-&gt;6)-lipid A + ADP + H(+)</text>
        <dbReference type="Rhea" id="RHEA:74067"/>
        <dbReference type="ChEBI" id="CHEBI:15378"/>
        <dbReference type="ChEBI" id="CHEBI:61506"/>
        <dbReference type="ChEBI" id="CHEBI:176431"/>
        <dbReference type="ChEBI" id="CHEBI:193068"/>
        <dbReference type="ChEBI" id="CHEBI:456216"/>
        <dbReference type="EC" id="2.4.99.23"/>
    </reaction>
</comment>
<comment type="pathway">
    <text evidence="2">Bacterial outer membrane biogenesis; LPS core biosynthesis.</text>
</comment>
<protein>
    <recommendedName>
        <fullName evidence="11">Lipopolysaccharide heptosyltransferase 1</fullName>
        <ecNumber evidence="10">2.4.99.23</ecNumber>
    </recommendedName>
    <alternativeName>
        <fullName evidence="12">ADP-heptose:lipopolysaccharide heptosyltransferase I</fullName>
    </alternativeName>
</protein>
<accession>A0A161S6Q4</accession>
<dbReference type="OrthoDB" id="9767552at2"/>
<evidence type="ECO:0000256" key="1">
    <source>
        <dbReference type="ARBA" id="ARBA00004515"/>
    </source>
</evidence>
<evidence type="ECO:0000256" key="6">
    <source>
        <dbReference type="ARBA" id="ARBA00022679"/>
    </source>
</evidence>
<evidence type="ECO:0000256" key="4">
    <source>
        <dbReference type="ARBA" id="ARBA00022519"/>
    </source>
</evidence>
<dbReference type="EC" id="2.4.99.23" evidence="10"/>
<dbReference type="Gene3D" id="3.40.50.2000">
    <property type="entry name" value="Glycogen Phosphorylase B"/>
    <property type="match status" value="2"/>
</dbReference>
<dbReference type="STRING" id="1452487.AVW16_13445"/>
<dbReference type="PANTHER" id="PTHR30160:SF19">
    <property type="entry name" value="LIPOPOLYSACCHARIDE HEPTOSYLTRANSFERASE 1"/>
    <property type="match status" value="1"/>
</dbReference>
<dbReference type="GO" id="GO:0009244">
    <property type="term" value="P:lipopolysaccharide core region biosynthetic process"/>
    <property type="evidence" value="ECO:0007669"/>
    <property type="project" value="InterPro"/>
</dbReference>
<gene>
    <name evidence="14" type="ORF">AVW16_13445</name>
</gene>
<dbReference type="GO" id="GO:0008713">
    <property type="term" value="F:ADP-heptose-lipopolysaccharide heptosyltransferase activity"/>
    <property type="evidence" value="ECO:0007669"/>
    <property type="project" value="TreeGrafter"/>
</dbReference>
<comment type="caution">
    <text evidence="14">The sequence shown here is derived from an EMBL/GenBank/DDBJ whole genome shotgun (WGS) entry which is preliminary data.</text>
</comment>
<sequence length="319" mass="34430">MKILIVRTSSMGDLIHTYPALTDLARHFPDARVSWLAEEGFARIAALHPAVETVIPIAWRRWRKSLASPATWREIGACRRALRDARFDLVVDMQGLIKSAIPARWAHAPLAGYDAESIREPLASRCYDKRYPVSRALPAIERNRQLLGRVFGYTPEGAPVFGIAAGERPAWLPAGDYAVLLHATSRASKEWPEENWVALATRLVEEKGWTAVLPWGNDAEKARAGRLAARIPGALAAPKLNLGEAAALLGHARAVVGVDTGLTHLANALDVPLVGIYTDTEPSLTGVVEGPRAVNLGGTGQCPTPQAVWDALFALEGAA</sequence>
<keyword evidence="8" id="KW-0472">Membrane</keyword>
<dbReference type="CDD" id="cd03789">
    <property type="entry name" value="GT9_LPS_heptosyltransferase"/>
    <property type="match status" value="1"/>
</dbReference>
<dbReference type="Pfam" id="PF01075">
    <property type="entry name" value="Glyco_transf_9"/>
    <property type="match status" value="1"/>
</dbReference>
<dbReference type="SUPFAM" id="SSF53756">
    <property type="entry name" value="UDP-Glycosyltransferase/glycogen phosphorylase"/>
    <property type="match status" value="1"/>
</dbReference>
<dbReference type="RefSeq" id="WP_066613779.1">
    <property type="nucleotide sequence ID" value="NZ_LQQU01000035.1"/>
</dbReference>
<dbReference type="PANTHER" id="PTHR30160">
    <property type="entry name" value="TETRAACYLDISACCHARIDE 4'-KINASE-RELATED"/>
    <property type="match status" value="1"/>
</dbReference>
<dbReference type="AlphaFoldDB" id="A0A161S6Q4"/>
<dbReference type="GO" id="GO:0005829">
    <property type="term" value="C:cytosol"/>
    <property type="evidence" value="ECO:0007669"/>
    <property type="project" value="TreeGrafter"/>
</dbReference>
<evidence type="ECO:0000256" key="13">
    <source>
        <dbReference type="ARBA" id="ARBA00049201"/>
    </source>
</evidence>
<evidence type="ECO:0000256" key="2">
    <source>
        <dbReference type="ARBA" id="ARBA00004713"/>
    </source>
</evidence>
<name>A0A161S6Q4_9NEIS</name>
<keyword evidence="4" id="KW-0997">Cell inner membrane</keyword>
<dbReference type="InterPro" id="IPR011908">
    <property type="entry name" value="LipoPS_heptosylTferase-I"/>
</dbReference>
<keyword evidence="3" id="KW-1003">Cell membrane</keyword>
<comment type="similarity">
    <text evidence="9">Belongs to the glycosyltransferase 9 family.</text>
</comment>
<evidence type="ECO:0000256" key="11">
    <source>
        <dbReference type="ARBA" id="ARBA00044190"/>
    </source>
</evidence>
<keyword evidence="15" id="KW-1185">Reference proteome</keyword>
<dbReference type="Proteomes" id="UP000076625">
    <property type="component" value="Unassembled WGS sequence"/>
</dbReference>
<keyword evidence="7" id="KW-0448">Lipopolysaccharide biosynthesis</keyword>
<evidence type="ECO:0000256" key="12">
    <source>
        <dbReference type="ARBA" id="ARBA00044330"/>
    </source>
</evidence>
<dbReference type="NCBIfam" id="TIGR02193">
    <property type="entry name" value="heptsyl_trn_I"/>
    <property type="match status" value="1"/>
</dbReference>
<comment type="subcellular location">
    <subcellularLocation>
        <location evidence="1">Cell inner membrane</location>
        <topology evidence="1">Peripheral membrane protein</topology>
        <orientation evidence="1">Cytoplasmic side</orientation>
    </subcellularLocation>
</comment>
<proteinExistence type="inferred from homology"/>
<evidence type="ECO:0000256" key="5">
    <source>
        <dbReference type="ARBA" id="ARBA00022676"/>
    </source>
</evidence>
<evidence type="ECO:0000256" key="9">
    <source>
        <dbReference type="ARBA" id="ARBA00043995"/>
    </source>
</evidence>
<evidence type="ECO:0000313" key="15">
    <source>
        <dbReference type="Proteomes" id="UP000076625"/>
    </source>
</evidence>
<reference evidence="15" key="1">
    <citation type="submission" date="2016-01" db="EMBL/GenBank/DDBJ databases">
        <title>Draft genome of Chromobacterium sp. F49.</title>
        <authorList>
            <person name="Hong K.W."/>
        </authorList>
    </citation>
    <scope>NUCLEOTIDE SEQUENCE [LARGE SCALE GENOMIC DNA]</scope>
    <source>
        <strain evidence="15">CN10</strain>
    </source>
</reference>
<keyword evidence="6 14" id="KW-0808">Transferase</keyword>